<evidence type="ECO:0000313" key="2">
    <source>
        <dbReference type="EMBL" id="RJF94572.1"/>
    </source>
</evidence>
<evidence type="ECO:0000259" key="1">
    <source>
        <dbReference type="Pfam" id="PF09356"/>
    </source>
</evidence>
<dbReference type="Pfam" id="PF09356">
    <property type="entry name" value="Phage_BR0599"/>
    <property type="match status" value="1"/>
</dbReference>
<proteinExistence type="predicted"/>
<dbReference type="Proteomes" id="UP000284605">
    <property type="component" value="Unassembled WGS sequence"/>
</dbReference>
<dbReference type="InterPro" id="IPR011928">
    <property type="entry name" value="Phage_phiJL001_Gp84"/>
</dbReference>
<protein>
    <submittedName>
        <fullName evidence="2">DUF2163 domain-containing protein</fullName>
    </submittedName>
</protein>
<dbReference type="EMBL" id="QYUK01000008">
    <property type="protein sequence ID" value="RJF94572.1"/>
    <property type="molecule type" value="Genomic_DNA"/>
</dbReference>
<sequence>MKLLPSALAAHLAGGVTTLARCWRLTRRDGMVLGFTDHDRDLSFEAVTYRAASGFTASAMESQLGLAVSNLDVEGALAAEAITAADLAAGLYDDAEFRLFLVNWQDVAQRILLRRGHFGQVTRGRTGYCVELRGLAHRLDQTVGRLFERRCAWNLGDARCGIDLEAEDRHATLTITAVSDRMNVTASGLEAFAPGAFEHGKLSWTGGANSGLAIEISGHRAGGHLAFLLPPARPVAAGDTATITVGCDRRFATCGARFANTVNFGGFPHMPGTDFVLSYPNQGDGNDGTRLG</sequence>
<organism evidence="2 3">
    <name type="scientific">Oleomonas cavernae</name>
    <dbReference type="NCBI Taxonomy" id="2320859"/>
    <lineage>
        <taxon>Bacteria</taxon>
        <taxon>Pseudomonadati</taxon>
        <taxon>Pseudomonadota</taxon>
        <taxon>Alphaproteobacteria</taxon>
        <taxon>Acetobacterales</taxon>
        <taxon>Acetobacteraceae</taxon>
        <taxon>Oleomonas</taxon>
    </lineage>
</organism>
<dbReference type="OrthoDB" id="1633386at2"/>
<name>A0A418WTH9_9PROT</name>
<feature type="domain" description="Bacteriophage phiJL001 Gp84 C-terminal" evidence="1">
    <location>
        <begin position="195"/>
        <end position="274"/>
    </location>
</feature>
<dbReference type="NCBIfam" id="TIGR02218">
    <property type="entry name" value="phg_TIGR02218"/>
    <property type="match status" value="1"/>
</dbReference>
<dbReference type="RefSeq" id="WP_119775768.1">
    <property type="nucleotide sequence ID" value="NZ_QYUK01000008.1"/>
</dbReference>
<comment type="caution">
    <text evidence="2">The sequence shown here is derived from an EMBL/GenBank/DDBJ whole genome shotgun (WGS) entry which is preliminary data.</text>
</comment>
<keyword evidence="3" id="KW-1185">Reference proteome</keyword>
<dbReference type="Pfam" id="PF09931">
    <property type="entry name" value="Phage_phiJL001_Gp84_N"/>
    <property type="match status" value="1"/>
</dbReference>
<accession>A0A418WTH9</accession>
<gene>
    <name evidence="2" type="ORF">D3874_01675</name>
</gene>
<reference evidence="2 3" key="1">
    <citation type="submission" date="2018-09" db="EMBL/GenBank/DDBJ databases">
        <authorList>
            <person name="Zhu H."/>
        </authorList>
    </citation>
    <scope>NUCLEOTIDE SEQUENCE [LARGE SCALE GENOMIC DNA]</scope>
    <source>
        <strain evidence="2 3">K1W22B-8</strain>
    </source>
</reference>
<evidence type="ECO:0000313" key="3">
    <source>
        <dbReference type="Proteomes" id="UP000284605"/>
    </source>
</evidence>
<dbReference type="InterPro" id="IPR018964">
    <property type="entry name" value="Phage_phiJL001_Gp84_C"/>
</dbReference>
<dbReference type="AlphaFoldDB" id="A0A418WTH9"/>